<feature type="transmembrane region" description="Helical" evidence="6">
    <location>
        <begin position="63"/>
        <end position="79"/>
    </location>
</feature>
<keyword evidence="6" id="KW-0812">Transmembrane</keyword>
<protein>
    <submittedName>
        <fullName evidence="8">Sensor histidine kinase</fullName>
    </submittedName>
</protein>
<dbReference type="InterPro" id="IPR011712">
    <property type="entry name" value="Sig_transdc_His_kin_sub3_dim/P"/>
</dbReference>
<evidence type="ECO:0000256" key="5">
    <source>
        <dbReference type="SAM" id="MobiDB-lite"/>
    </source>
</evidence>
<dbReference type="InterPro" id="IPR005467">
    <property type="entry name" value="His_kinase_dom"/>
</dbReference>
<evidence type="ECO:0000256" key="1">
    <source>
        <dbReference type="ARBA" id="ARBA00022679"/>
    </source>
</evidence>
<dbReference type="Gene3D" id="3.30.565.10">
    <property type="entry name" value="Histidine kinase-like ATPase, C-terminal domain"/>
    <property type="match status" value="1"/>
</dbReference>
<reference evidence="8 9" key="1">
    <citation type="journal article" date="2020" name="Front. Microbiol.">
        <title>Design of Bacterial Strain-Specific qPCR Assays Using NGS Data and Publicly Available Resources and Its Application to Track Biocontrol Strains.</title>
        <authorList>
            <person name="Hernandez I."/>
            <person name="Sant C."/>
            <person name="Martinez R."/>
            <person name="Fernandez C."/>
        </authorList>
    </citation>
    <scope>NUCLEOTIDE SEQUENCE [LARGE SCALE GENOMIC DNA]</scope>
    <source>
        <strain evidence="8 9">B24</strain>
    </source>
</reference>
<proteinExistence type="predicted"/>
<organism evidence="8 9">
    <name type="scientific">Microbacterium esteraromaticum</name>
    <dbReference type="NCBI Taxonomy" id="57043"/>
    <lineage>
        <taxon>Bacteria</taxon>
        <taxon>Bacillati</taxon>
        <taxon>Actinomycetota</taxon>
        <taxon>Actinomycetes</taxon>
        <taxon>Micrococcales</taxon>
        <taxon>Microbacteriaceae</taxon>
        <taxon>Microbacterium</taxon>
    </lineage>
</organism>
<evidence type="ECO:0000313" key="9">
    <source>
        <dbReference type="Proteomes" id="UP000515708"/>
    </source>
</evidence>
<feature type="domain" description="Histidine kinase" evidence="7">
    <location>
        <begin position="220"/>
        <end position="405"/>
    </location>
</feature>
<dbReference type="CDD" id="cd16917">
    <property type="entry name" value="HATPase_UhpB-NarQ-NarX-like"/>
    <property type="match status" value="1"/>
</dbReference>
<keyword evidence="6" id="KW-1133">Transmembrane helix</keyword>
<keyword evidence="4" id="KW-0175">Coiled coil</keyword>
<keyword evidence="1" id="KW-0808">Transferase</keyword>
<evidence type="ECO:0000256" key="2">
    <source>
        <dbReference type="ARBA" id="ARBA00022777"/>
    </source>
</evidence>
<dbReference type="GO" id="GO:0046983">
    <property type="term" value="F:protein dimerization activity"/>
    <property type="evidence" value="ECO:0007669"/>
    <property type="project" value="InterPro"/>
</dbReference>
<feature type="transmembrane region" description="Helical" evidence="6">
    <location>
        <begin position="154"/>
        <end position="174"/>
    </location>
</feature>
<evidence type="ECO:0000259" key="7">
    <source>
        <dbReference type="PROSITE" id="PS50109"/>
    </source>
</evidence>
<evidence type="ECO:0000256" key="6">
    <source>
        <dbReference type="SAM" id="Phobius"/>
    </source>
</evidence>
<dbReference type="InterPro" id="IPR050482">
    <property type="entry name" value="Sensor_HK_TwoCompSys"/>
</dbReference>
<dbReference type="InterPro" id="IPR036890">
    <property type="entry name" value="HATPase_C_sf"/>
</dbReference>
<evidence type="ECO:0000256" key="4">
    <source>
        <dbReference type="SAM" id="Coils"/>
    </source>
</evidence>
<evidence type="ECO:0000256" key="3">
    <source>
        <dbReference type="ARBA" id="ARBA00023012"/>
    </source>
</evidence>
<dbReference type="InterPro" id="IPR017205">
    <property type="entry name" value="Sig_transdc_His_kinase_ChrS"/>
</dbReference>
<dbReference type="PIRSF" id="PIRSF037434">
    <property type="entry name" value="STHK_ChrS"/>
    <property type="match status" value="1"/>
</dbReference>
<dbReference type="AlphaFoldDB" id="A0A7D7W4P9"/>
<dbReference type="EMBL" id="CP043732">
    <property type="protein sequence ID" value="QMU96076.1"/>
    <property type="molecule type" value="Genomic_DNA"/>
</dbReference>
<name>A0A7D7W4P9_9MICO</name>
<feature type="transmembrane region" description="Helical" evidence="6">
    <location>
        <begin position="127"/>
        <end position="147"/>
    </location>
</feature>
<keyword evidence="6" id="KW-0472">Membrane</keyword>
<feature type="compositionally biased region" description="Basic and acidic residues" evidence="5">
    <location>
        <begin position="1"/>
        <end position="11"/>
    </location>
</feature>
<dbReference type="SUPFAM" id="SSF55874">
    <property type="entry name" value="ATPase domain of HSP90 chaperone/DNA topoisomerase II/histidine kinase"/>
    <property type="match status" value="1"/>
</dbReference>
<keyword evidence="3" id="KW-0902">Two-component regulatory system</keyword>
<keyword evidence="2 8" id="KW-0418">Kinase</keyword>
<evidence type="ECO:0000313" key="8">
    <source>
        <dbReference type="EMBL" id="QMU96076.1"/>
    </source>
</evidence>
<dbReference type="GO" id="GO:0016020">
    <property type="term" value="C:membrane"/>
    <property type="evidence" value="ECO:0007669"/>
    <property type="project" value="InterPro"/>
</dbReference>
<dbReference type="Proteomes" id="UP000515708">
    <property type="component" value="Chromosome"/>
</dbReference>
<dbReference type="PROSITE" id="PS50109">
    <property type="entry name" value="HIS_KIN"/>
    <property type="match status" value="1"/>
</dbReference>
<feature type="transmembrane region" description="Helical" evidence="6">
    <location>
        <begin position="39"/>
        <end position="57"/>
    </location>
</feature>
<dbReference type="GO" id="GO:0000155">
    <property type="term" value="F:phosphorelay sensor kinase activity"/>
    <property type="evidence" value="ECO:0007669"/>
    <property type="project" value="InterPro"/>
</dbReference>
<dbReference type="PANTHER" id="PTHR24421">
    <property type="entry name" value="NITRATE/NITRITE SENSOR PROTEIN NARX-RELATED"/>
    <property type="match status" value="1"/>
</dbReference>
<feature type="coiled-coil region" evidence="4">
    <location>
        <begin position="184"/>
        <end position="218"/>
    </location>
</feature>
<gene>
    <name evidence="8" type="ORF">FVO59_01845</name>
</gene>
<dbReference type="InterPro" id="IPR003594">
    <property type="entry name" value="HATPase_dom"/>
</dbReference>
<feature type="transmembrane region" description="Helical" evidence="6">
    <location>
        <begin position="91"/>
        <end position="115"/>
    </location>
</feature>
<dbReference type="Pfam" id="PF07730">
    <property type="entry name" value="HisKA_3"/>
    <property type="match status" value="1"/>
</dbReference>
<dbReference type="PANTHER" id="PTHR24421:SF62">
    <property type="entry name" value="SENSORY TRANSDUCTION HISTIDINE KINASE"/>
    <property type="match status" value="1"/>
</dbReference>
<accession>A0A7D7W4P9</accession>
<feature type="region of interest" description="Disordered" evidence="5">
    <location>
        <begin position="1"/>
        <end position="27"/>
    </location>
</feature>
<dbReference type="Gene3D" id="1.20.5.1930">
    <property type="match status" value="1"/>
</dbReference>
<sequence>MSAADPSKDRCSAAALQARSGENRRVSPDRRRMLRAARFALHLITVSLAVVTALRAVVDGTDLLPAMVAAGLFLAWYGAGASMARGRAAHWWLIVLGAVWLGMLALSPEFVWLSFPLLLLAGHVLPVVGSALFAAVVLAAAIAAPAVHSVEMTFAHLAGPLLGGGFALAVSLGYDALLRDAVERDELIASLLRAQREMAELQDELGRTQREAGAARERTRLARDLHDTIAQELSSVSLLARGGDAARMPQIDQLAQHSLTELRRIVAALAPAELQGTALTGALQRLLDALAEDTGISVALDSADAPPALPTPVEVTLLRIAQSALANVRQHSGAEAVRVTLSAAGGRTALQISDDGRGFDTTALEGRTQSYGLVAMRSRLRELGGELRIDSVPGEGTTIRAEVRS</sequence>
<dbReference type="Pfam" id="PF02518">
    <property type="entry name" value="HATPase_c"/>
    <property type="match status" value="1"/>
</dbReference>